<feature type="transmembrane region" description="Helical" evidence="5">
    <location>
        <begin position="143"/>
        <end position="162"/>
    </location>
</feature>
<dbReference type="AlphaFoldDB" id="A0AAV4IQ62"/>
<keyword evidence="3 5" id="KW-1133">Transmembrane helix</keyword>
<evidence type="ECO:0000256" key="2">
    <source>
        <dbReference type="ARBA" id="ARBA00022692"/>
    </source>
</evidence>
<dbReference type="PROSITE" id="PS50262">
    <property type="entry name" value="G_PROTEIN_RECEP_F1_2"/>
    <property type="match status" value="1"/>
</dbReference>
<comment type="caution">
    <text evidence="7">The sequence shown here is derived from an EMBL/GenBank/DDBJ whole genome shotgun (WGS) entry which is preliminary data.</text>
</comment>
<comment type="subcellular location">
    <subcellularLocation>
        <location evidence="1">Membrane</location>
    </subcellularLocation>
</comment>
<feature type="transmembrane region" description="Helical" evidence="5">
    <location>
        <begin position="74"/>
        <end position="97"/>
    </location>
</feature>
<proteinExistence type="predicted"/>
<feature type="transmembrane region" description="Helical" evidence="5">
    <location>
        <begin position="207"/>
        <end position="227"/>
    </location>
</feature>
<dbReference type="PRINTS" id="PR00237">
    <property type="entry name" value="GPCRRHODOPSN"/>
</dbReference>
<keyword evidence="4 5" id="KW-0472">Membrane</keyword>
<dbReference type="InterPro" id="IPR017452">
    <property type="entry name" value="GPCR_Rhodpsn_7TM"/>
</dbReference>
<evidence type="ECO:0000256" key="4">
    <source>
        <dbReference type="ARBA" id="ARBA00023136"/>
    </source>
</evidence>
<evidence type="ECO:0000256" key="5">
    <source>
        <dbReference type="SAM" id="Phobius"/>
    </source>
</evidence>
<dbReference type="CDD" id="cd00637">
    <property type="entry name" value="7tm_classA_rhodopsin-like"/>
    <property type="match status" value="1"/>
</dbReference>
<dbReference type="Proteomes" id="UP000762676">
    <property type="component" value="Unassembled WGS sequence"/>
</dbReference>
<feature type="transmembrane region" description="Helical" evidence="5">
    <location>
        <begin position="174"/>
        <end position="195"/>
    </location>
</feature>
<reference evidence="7 8" key="1">
    <citation type="journal article" date="2021" name="Elife">
        <title>Chloroplast acquisition without the gene transfer in kleptoplastic sea slugs, Plakobranchus ocellatus.</title>
        <authorList>
            <person name="Maeda T."/>
            <person name="Takahashi S."/>
            <person name="Yoshida T."/>
            <person name="Shimamura S."/>
            <person name="Takaki Y."/>
            <person name="Nagai Y."/>
            <person name="Toyoda A."/>
            <person name="Suzuki Y."/>
            <person name="Arimoto A."/>
            <person name="Ishii H."/>
            <person name="Satoh N."/>
            <person name="Nishiyama T."/>
            <person name="Hasebe M."/>
            <person name="Maruyama T."/>
            <person name="Minagawa J."/>
            <person name="Obokata J."/>
            <person name="Shigenobu S."/>
        </authorList>
    </citation>
    <scope>NUCLEOTIDE SEQUENCE [LARGE SCALE GENOMIC DNA]</scope>
</reference>
<keyword evidence="8" id="KW-1185">Reference proteome</keyword>
<gene>
    <name evidence="7" type="ORF">ElyMa_001356500</name>
</gene>
<organism evidence="7 8">
    <name type="scientific">Elysia marginata</name>
    <dbReference type="NCBI Taxonomy" id="1093978"/>
    <lineage>
        <taxon>Eukaryota</taxon>
        <taxon>Metazoa</taxon>
        <taxon>Spiralia</taxon>
        <taxon>Lophotrochozoa</taxon>
        <taxon>Mollusca</taxon>
        <taxon>Gastropoda</taxon>
        <taxon>Heterobranchia</taxon>
        <taxon>Euthyneura</taxon>
        <taxon>Panpulmonata</taxon>
        <taxon>Sacoglossa</taxon>
        <taxon>Placobranchoidea</taxon>
        <taxon>Plakobranchidae</taxon>
        <taxon>Elysia</taxon>
    </lineage>
</organism>
<dbReference type="EMBL" id="BMAT01002688">
    <property type="protein sequence ID" value="GFS11810.1"/>
    <property type="molecule type" value="Genomic_DNA"/>
</dbReference>
<evidence type="ECO:0000313" key="7">
    <source>
        <dbReference type="EMBL" id="GFS11810.1"/>
    </source>
</evidence>
<dbReference type="InterPro" id="IPR000276">
    <property type="entry name" value="GPCR_Rhodpsn"/>
</dbReference>
<feature type="transmembrane region" description="Helical" evidence="5">
    <location>
        <begin position="104"/>
        <end position="123"/>
    </location>
</feature>
<dbReference type="PANTHER" id="PTHR46641">
    <property type="entry name" value="FMRFAMIDE RECEPTOR-RELATED"/>
    <property type="match status" value="1"/>
</dbReference>
<keyword evidence="2 5" id="KW-0812">Transmembrane</keyword>
<accession>A0AAV4IQ62</accession>
<feature type="transmembrane region" description="Helical" evidence="5">
    <location>
        <begin position="304"/>
        <end position="323"/>
    </location>
</feature>
<name>A0AAV4IQ62_9GAST</name>
<evidence type="ECO:0000256" key="3">
    <source>
        <dbReference type="ARBA" id="ARBA00022989"/>
    </source>
</evidence>
<dbReference type="Gene3D" id="1.20.1070.10">
    <property type="entry name" value="Rhodopsin 7-helix transmembrane proteins"/>
    <property type="match status" value="1"/>
</dbReference>
<dbReference type="GO" id="GO:0004930">
    <property type="term" value="F:G protein-coupled receptor activity"/>
    <property type="evidence" value="ECO:0007669"/>
    <property type="project" value="InterPro"/>
</dbReference>
<feature type="domain" description="G-protein coupled receptors family 1 profile" evidence="6">
    <location>
        <begin position="145"/>
        <end position="320"/>
    </location>
</feature>
<protein>
    <submittedName>
        <fullName evidence="7">FMRFamide receptor</fullName>
    </submittedName>
</protein>
<evidence type="ECO:0000259" key="6">
    <source>
        <dbReference type="PROSITE" id="PS50262"/>
    </source>
</evidence>
<sequence>MFAETFTGSETESVARLTKNYSNIPQPYTLCVIHVLKQEYDIHTENWDSRDATLAGNIRIALDGCLNGSQIEKVIGIIAIILGLPGNLMATIVSLSIDRITTSVFITALSIGDFLTIMFRTTIPNTTYMPFEVFKISLGFFPNSILVLICFERYMAVCYPFVKREWLTTKVARRLVAAFVLIFVLAYIGCCFLTLSELTEGKKTLMFSFLLFGLPCPFIVIFNCLTVRKLKQVTLEKQNAKMQMRFWSKAEASITLMIIIASVVFLVLNGPLFAVCCFWYIIYTYFNDIVNISFHTKIDALIDLTYWLTFLHHGANFYIYILGTKRFRMQSIYLFKRLKRVAWIPSFIETPHASQIFNSRSARNNELSSRGNHNYNYFYRSDNDQADKHQRETLIL</sequence>
<dbReference type="GO" id="GO:0016020">
    <property type="term" value="C:membrane"/>
    <property type="evidence" value="ECO:0007669"/>
    <property type="project" value="UniProtKB-SubCell"/>
</dbReference>
<evidence type="ECO:0000313" key="8">
    <source>
        <dbReference type="Proteomes" id="UP000762676"/>
    </source>
</evidence>
<keyword evidence="7" id="KW-0675">Receptor</keyword>
<evidence type="ECO:0000256" key="1">
    <source>
        <dbReference type="ARBA" id="ARBA00004370"/>
    </source>
</evidence>
<feature type="transmembrane region" description="Helical" evidence="5">
    <location>
        <begin position="254"/>
        <end position="282"/>
    </location>
</feature>
<dbReference type="InterPro" id="IPR052954">
    <property type="entry name" value="GPCR-Ligand_Int"/>
</dbReference>
<dbReference type="SUPFAM" id="SSF81321">
    <property type="entry name" value="Family A G protein-coupled receptor-like"/>
    <property type="match status" value="1"/>
</dbReference>